<dbReference type="AlphaFoldDB" id="A0A401TY41"/>
<organism evidence="1 2">
    <name type="scientific">Chiloscyllium punctatum</name>
    <name type="common">Brownbanded bambooshark</name>
    <name type="synonym">Hemiscyllium punctatum</name>
    <dbReference type="NCBI Taxonomy" id="137246"/>
    <lineage>
        <taxon>Eukaryota</taxon>
        <taxon>Metazoa</taxon>
        <taxon>Chordata</taxon>
        <taxon>Craniata</taxon>
        <taxon>Vertebrata</taxon>
        <taxon>Chondrichthyes</taxon>
        <taxon>Elasmobranchii</taxon>
        <taxon>Galeomorphii</taxon>
        <taxon>Galeoidea</taxon>
        <taxon>Orectolobiformes</taxon>
        <taxon>Hemiscylliidae</taxon>
        <taxon>Chiloscyllium</taxon>
    </lineage>
</organism>
<evidence type="ECO:0000313" key="2">
    <source>
        <dbReference type="Proteomes" id="UP000287033"/>
    </source>
</evidence>
<feature type="non-terminal residue" evidence="1">
    <location>
        <position position="1"/>
    </location>
</feature>
<reference evidence="1 2" key="1">
    <citation type="journal article" date="2018" name="Nat. Ecol. Evol.">
        <title>Shark genomes provide insights into elasmobranch evolution and the origin of vertebrates.</title>
        <authorList>
            <person name="Hara Y"/>
            <person name="Yamaguchi K"/>
            <person name="Onimaru K"/>
            <person name="Kadota M"/>
            <person name="Koyanagi M"/>
            <person name="Keeley SD"/>
            <person name="Tatsumi K"/>
            <person name="Tanaka K"/>
            <person name="Motone F"/>
            <person name="Kageyama Y"/>
            <person name="Nozu R"/>
            <person name="Adachi N"/>
            <person name="Nishimura O"/>
            <person name="Nakagawa R"/>
            <person name="Tanegashima C"/>
            <person name="Kiyatake I"/>
            <person name="Matsumoto R"/>
            <person name="Murakumo K"/>
            <person name="Nishida K"/>
            <person name="Terakita A"/>
            <person name="Kuratani S"/>
            <person name="Sato K"/>
            <person name="Hyodo S Kuraku.S."/>
        </authorList>
    </citation>
    <scope>NUCLEOTIDE SEQUENCE [LARGE SCALE GENOMIC DNA]</scope>
</reference>
<feature type="non-terminal residue" evidence="1">
    <location>
        <position position="210"/>
    </location>
</feature>
<comment type="caution">
    <text evidence="1">The sequence shown here is derived from an EMBL/GenBank/DDBJ whole genome shotgun (WGS) entry which is preliminary data.</text>
</comment>
<accession>A0A401TY41</accession>
<dbReference type="Proteomes" id="UP000287033">
    <property type="component" value="Unassembled WGS sequence"/>
</dbReference>
<evidence type="ECO:0000313" key="1">
    <source>
        <dbReference type="EMBL" id="GCC47558.1"/>
    </source>
</evidence>
<protein>
    <submittedName>
        <fullName evidence="1">Uncharacterized protein</fullName>
    </submittedName>
</protein>
<name>A0A401TY41_CHIPU</name>
<proteinExistence type="predicted"/>
<sequence length="210" mass="23340">AEQVALDLIEIHLVRGEKIRARLDPLGDGLRAGIVGELDDAPAHRLLQALIGAAGDVLMIDLELDERKVRQSQQGRPVGADIVDRDADIVQANAPCDLDRKVEIVDHLGAVDLDQQAGESRMVRNPVAELAHRMVVREKRDRQIDREIDRPDLFDEIAPVLDRALDHELGQCMKMRIAFVGDEVGRRHDAPCGMAHPDQCLGSAWNQRPE</sequence>
<dbReference type="EMBL" id="BEZZ01217326">
    <property type="protein sequence ID" value="GCC47558.1"/>
    <property type="molecule type" value="Genomic_DNA"/>
</dbReference>
<gene>
    <name evidence="1" type="ORF">chiPu_0031740</name>
</gene>
<keyword evidence="2" id="KW-1185">Reference proteome</keyword>